<dbReference type="Proteomes" id="UP000248783">
    <property type="component" value="Unassembled WGS sequence"/>
</dbReference>
<evidence type="ECO:0000259" key="1">
    <source>
        <dbReference type="Pfam" id="PF14206"/>
    </source>
</evidence>
<sequence>MDVGEPSYPCPCCGHLVFGEPPGSFEICDVCFWEDDPIQLRWPDWSGGANRPSLIDAQRAYADLGAIEPRFVRMVRAATLSEPVDAGWRPLDPAVDRFEPWSVRSAPWPEDRTTLYWWRPTYWRRS</sequence>
<dbReference type="Pfam" id="PF14206">
    <property type="entry name" value="Cys_rich_CPCC"/>
    <property type="match status" value="1"/>
</dbReference>
<evidence type="ECO:0000313" key="3">
    <source>
        <dbReference type="Proteomes" id="UP000248783"/>
    </source>
</evidence>
<comment type="caution">
    <text evidence="2">The sequence shown here is derived from an EMBL/GenBank/DDBJ whole genome shotgun (WGS) entry which is preliminary data.</text>
</comment>
<dbReference type="RefSeq" id="WP_111249423.1">
    <property type="nucleotide sequence ID" value="NZ_QKWH01000001.1"/>
</dbReference>
<dbReference type="AlphaFoldDB" id="A0A2W5WUA5"/>
<dbReference type="EMBL" id="QKWH01000001">
    <property type="protein sequence ID" value="PZR55059.1"/>
    <property type="molecule type" value="Genomic_DNA"/>
</dbReference>
<organism evidence="2 3">
    <name type="scientific">Xylanimonas oleitrophica</name>
    <dbReference type="NCBI Taxonomy" id="2607479"/>
    <lineage>
        <taxon>Bacteria</taxon>
        <taxon>Bacillati</taxon>
        <taxon>Actinomycetota</taxon>
        <taxon>Actinomycetes</taxon>
        <taxon>Micrococcales</taxon>
        <taxon>Promicromonosporaceae</taxon>
        <taxon>Xylanimonas</taxon>
    </lineage>
</organism>
<keyword evidence="3" id="KW-1185">Reference proteome</keyword>
<reference evidence="2 3" key="1">
    <citation type="submission" date="2018-06" db="EMBL/GenBank/DDBJ databases">
        <title>Whole genome sequencing of a novel hydrocarbon degrading bacterial strain, PW21 isolated from oil contaminated produced water sample.</title>
        <authorList>
            <person name="Nagkirti P."/>
            <person name="Shaikh A."/>
            <person name="Gowdaman V."/>
            <person name="Engineer A.E."/>
            <person name="Dagar S."/>
            <person name="Dhakephalkar P.K."/>
        </authorList>
    </citation>
    <scope>NUCLEOTIDE SEQUENCE [LARGE SCALE GENOMIC DNA]</scope>
    <source>
        <strain evidence="2 3">PW21</strain>
    </source>
</reference>
<protein>
    <recommendedName>
        <fullName evidence="1">Cysteine-rich CPCC domain-containing protein</fullName>
    </recommendedName>
</protein>
<proteinExistence type="predicted"/>
<feature type="domain" description="Cysteine-rich CPCC" evidence="1">
    <location>
        <begin position="8"/>
        <end position="79"/>
    </location>
</feature>
<evidence type="ECO:0000313" key="2">
    <source>
        <dbReference type="EMBL" id="PZR55059.1"/>
    </source>
</evidence>
<name>A0A2W5WUA5_9MICO</name>
<gene>
    <name evidence="2" type="ORF">DNL40_01305</name>
</gene>
<dbReference type="InterPro" id="IPR025983">
    <property type="entry name" value="Cys_rich_CPCC"/>
</dbReference>
<accession>A0A2W5WUA5</accession>